<comment type="caution">
    <text evidence="2">The sequence shown here is derived from an EMBL/GenBank/DDBJ whole genome shotgun (WGS) entry which is preliminary data.</text>
</comment>
<evidence type="ECO:0000313" key="3">
    <source>
        <dbReference type="Proteomes" id="UP000218231"/>
    </source>
</evidence>
<protein>
    <submittedName>
        <fullName evidence="2">Uncharacterized protein</fullName>
    </submittedName>
</protein>
<sequence length="430" mass="50630">MEHDTRDAERRYRDNIIPLVRNAEQCVDDVKSVIYNDYEEVPDQVCNSTIAACDRALKDLDIGCHSSSRAVESFKSLSHGLTSNEQYEFSEALDNLKYAERKLQELCERMRYNVEHRSSFNELGRLIDDINEATEMLRYRIGAMGVFRNQIEEMETLCNRIEAIPAEERIAIERERITELTAELDKINTDLHNLIGEKKLDVERERERKWEWKREWEWEWELVQQKLEAQKAQIEEMLLKYPGYQMMICNMKDLVQYYKDNVAPSVRDAERCVDTVYSLIRNARELDEECETKFAKDYKKVPDEICDSIMAACDRALENLDISRHSISSRAVESFKSLSHGLTSNEQYEFSKALDNLKYAERKLQELCRKMKYNVRQRSSFNELRWLIDNINEAIKTLRYRIGAMGAFRNRGTVIAHQSMSLRTKIFGAQ</sequence>
<dbReference type="AlphaFoldDB" id="A0A2A2JKS4"/>
<evidence type="ECO:0000313" key="2">
    <source>
        <dbReference type="EMBL" id="PAV62257.1"/>
    </source>
</evidence>
<reference evidence="2 3" key="1">
    <citation type="journal article" date="2017" name="Curr. Biol.">
        <title>Genome architecture and evolution of a unichromosomal asexual nematode.</title>
        <authorList>
            <person name="Fradin H."/>
            <person name="Zegar C."/>
            <person name="Gutwein M."/>
            <person name="Lucas J."/>
            <person name="Kovtun M."/>
            <person name="Corcoran D."/>
            <person name="Baugh L.R."/>
            <person name="Kiontke K."/>
            <person name="Gunsalus K."/>
            <person name="Fitch D.H."/>
            <person name="Piano F."/>
        </authorList>
    </citation>
    <scope>NUCLEOTIDE SEQUENCE [LARGE SCALE GENOMIC DNA]</scope>
    <source>
        <strain evidence="2">PF1309</strain>
    </source>
</reference>
<keyword evidence="1" id="KW-0175">Coiled coil</keyword>
<keyword evidence="3" id="KW-1185">Reference proteome</keyword>
<dbReference type="Proteomes" id="UP000218231">
    <property type="component" value="Unassembled WGS sequence"/>
</dbReference>
<evidence type="ECO:0000256" key="1">
    <source>
        <dbReference type="SAM" id="Coils"/>
    </source>
</evidence>
<organism evidence="2 3">
    <name type="scientific">Diploscapter pachys</name>
    <dbReference type="NCBI Taxonomy" id="2018661"/>
    <lineage>
        <taxon>Eukaryota</taxon>
        <taxon>Metazoa</taxon>
        <taxon>Ecdysozoa</taxon>
        <taxon>Nematoda</taxon>
        <taxon>Chromadorea</taxon>
        <taxon>Rhabditida</taxon>
        <taxon>Rhabditina</taxon>
        <taxon>Rhabditomorpha</taxon>
        <taxon>Rhabditoidea</taxon>
        <taxon>Rhabditidae</taxon>
        <taxon>Diploscapter</taxon>
    </lineage>
</organism>
<name>A0A2A2JKS4_9BILA</name>
<feature type="coiled-coil region" evidence="1">
    <location>
        <begin position="170"/>
        <end position="197"/>
    </location>
</feature>
<dbReference type="EMBL" id="LIAE01010381">
    <property type="protein sequence ID" value="PAV62257.1"/>
    <property type="molecule type" value="Genomic_DNA"/>
</dbReference>
<gene>
    <name evidence="2" type="ORF">WR25_09361</name>
</gene>
<accession>A0A2A2JKS4</accession>
<proteinExistence type="predicted"/>